<dbReference type="EMBL" id="JJRY01000008">
    <property type="protein sequence ID" value="KEF38394.1"/>
    <property type="molecule type" value="Genomic_DNA"/>
</dbReference>
<dbReference type="OrthoDB" id="4722315at2"/>
<dbReference type="PATRIC" id="fig|1348973.3.peg.2355"/>
<reference evidence="2 3" key="1">
    <citation type="submission" date="2014-04" db="EMBL/GenBank/DDBJ databases">
        <title>Draft genome sequence of Bacillus azotoformans MEV2011, a (co-) denitrifying strain unable to grow in the presence of oxygen.</title>
        <authorList>
            <person name="Nielsen M."/>
            <person name="Schreiber L."/>
            <person name="Finster K."/>
            <person name="Schramm A."/>
        </authorList>
    </citation>
    <scope>NUCLEOTIDE SEQUENCE [LARGE SCALE GENOMIC DNA]</scope>
    <source>
        <strain evidence="2 3">MEV2011</strain>
    </source>
</reference>
<evidence type="ECO:0000313" key="3">
    <source>
        <dbReference type="Proteomes" id="UP000027936"/>
    </source>
</evidence>
<dbReference type="AlphaFoldDB" id="A0A072NL24"/>
<accession>A0A072NL24</accession>
<dbReference type="RefSeq" id="WP_004432008.1">
    <property type="nucleotide sequence ID" value="NZ_JJRY01000008.1"/>
</dbReference>
<dbReference type="GeneID" id="89467253"/>
<comment type="caution">
    <text evidence="2">The sequence shown here is derived from an EMBL/GenBank/DDBJ whole genome shotgun (WGS) entry which is preliminary data.</text>
</comment>
<keyword evidence="1" id="KW-0812">Transmembrane</keyword>
<feature type="transmembrane region" description="Helical" evidence="1">
    <location>
        <begin position="91"/>
        <end position="113"/>
    </location>
</feature>
<dbReference type="Pfam" id="PF07098">
    <property type="entry name" value="DUF1360"/>
    <property type="match status" value="1"/>
</dbReference>
<proteinExistence type="predicted"/>
<feature type="transmembrane region" description="Helical" evidence="1">
    <location>
        <begin position="67"/>
        <end position="85"/>
    </location>
</feature>
<organism evidence="2 3">
    <name type="scientific">Schinkia azotoformans MEV2011</name>
    <dbReference type="NCBI Taxonomy" id="1348973"/>
    <lineage>
        <taxon>Bacteria</taxon>
        <taxon>Bacillati</taxon>
        <taxon>Bacillota</taxon>
        <taxon>Bacilli</taxon>
        <taxon>Bacillales</taxon>
        <taxon>Bacillaceae</taxon>
        <taxon>Calidifontibacillus/Schinkia group</taxon>
        <taxon>Schinkia</taxon>
    </lineage>
</organism>
<keyword evidence="1" id="KW-1133">Transmembrane helix</keyword>
<gene>
    <name evidence="2" type="ORF">M670_02437</name>
</gene>
<dbReference type="Proteomes" id="UP000027936">
    <property type="component" value="Unassembled WGS sequence"/>
</dbReference>
<keyword evidence="1" id="KW-0472">Membrane</keyword>
<feature type="transmembrane region" description="Helical" evidence="1">
    <location>
        <begin position="6"/>
        <end position="23"/>
    </location>
</feature>
<evidence type="ECO:0008006" key="4">
    <source>
        <dbReference type="Google" id="ProtNLM"/>
    </source>
</evidence>
<evidence type="ECO:0000313" key="2">
    <source>
        <dbReference type="EMBL" id="KEF38394.1"/>
    </source>
</evidence>
<evidence type="ECO:0000256" key="1">
    <source>
        <dbReference type="SAM" id="Phobius"/>
    </source>
</evidence>
<sequence>MIDSILEFILLCFATFRLTRLFVFDKITQFLRKPFIHEYEETLEDGTIETYIEIKGTGMRRFMGELLSCYWCTGVWCAAIMYTGYLTVPDYFSPIILILSIASCASFLEAILLKIIN</sequence>
<name>A0A072NL24_SCHAZ</name>
<dbReference type="InterPro" id="IPR010773">
    <property type="entry name" value="Mycophage_PG1_Gp7"/>
</dbReference>
<protein>
    <recommendedName>
        <fullName evidence="4">Sporulation protein</fullName>
    </recommendedName>
</protein>